<accession>A0ABT7DV17</accession>
<proteinExistence type="predicted"/>
<dbReference type="Pfam" id="PF13649">
    <property type="entry name" value="Methyltransf_25"/>
    <property type="match status" value="1"/>
</dbReference>
<dbReference type="RefSeq" id="WP_284100209.1">
    <property type="nucleotide sequence ID" value="NZ_JARRAF010000006.1"/>
</dbReference>
<protein>
    <submittedName>
        <fullName evidence="2">Class I SAM-dependent methyltransferase</fullName>
        <ecNumber evidence="2">2.1.-.-</ecNumber>
    </submittedName>
</protein>
<dbReference type="Gene3D" id="3.40.50.150">
    <property type="entry name" value="Vaccinia Virus protein VP39"/>
    <property type="match status" value="1"/>
</dbReference>
<evidence type="ECO:0000313" key="3">
    <source>
        <dbReference type="Proteomes" id="UP001172778"/>
    </source>
</evidence>
<comment type="caution">
    <text evidence="2">The sequence shown here is derived from an EMBL/GenBank/DDBJ whole genome shotgun (WGS) entry which is preliminary data.</text>
</comment>
<keyword evidence="2" id="KW-0808">Transferase</keyword>
<dbReference type="EMBL" id="JARRAF010000006">
    <property type="protein sequence ID" value="MDK2123904.1"/>
    <property type="molecule type" value="Genomic_DNA"/>
</dbReference>
<keyword evidence="3" id="KW-1185">Reference proteome</keyword>
<reference evidence="2" key="1">
    <citation type="submission" date="2023-03" db="EMBL/GenBank/DDBJ databases">
        <title>Chitinimonas shenzhenensis gen. nov., sp. nov., a novel member of family Burkholderiaceae isolated from activated sludge collected in Shen Zhen, China.</title>
        <authorList>
            <person name="Wang X."/>
        </authorList>
    </citation>
    <scope>NUCLEOTIDE SEQUENCE</scope>
    <source>
        <strain evidence="2">DQS-5</strain>
    </source>
</reference>
<feature type="domain" description="Methyltransferase" evidence="1">
    <location>
        <begin position="50"/>
        <end position="131"/>
    </location>
</feature>
<evidence type="ECO:0000313" key="2">
    <source>
        <dbReference type="EMBL" id="MDK2123904.1"/>
    </source>
</evidence>
<dbReference type="SUPFAM" id="SSF53335">
    <property type="entry name" value="S-adenosyl-L-methionine-dependent methyltransferases"/>
    <property type="match status" value="1"/>
</dbReference>
<dbReference type="EC" id="2.1.-.-" evidence="2"/>
<gene>
    <name evidence="2" type="ORF">PZA18_07560</name>
</gene>
<sequence>MTTSTLPQGELPARAHSEQYFGDYRDYWWNADFLELMARRWGLSRYRTLLDVGCGRCHWSLLLTPFLAPHAEVTALDRDPKWAMGDAAIHQRFEALGASVRFEAGDAAHLPYPDASFEVVTCQTVLIHVADP</sequence>
<dbReference type="InterPro" id="IPR041698">
    <property type="entry name" value="Methyltransf_25"/>
</dbReference>
<dbReference type="CDD" id="cd02440">
    <property type="entry name" value="AdoMet_MTases"/>
    <property type="match status" value="1"/>
</dbReference>
<dbReference type="GO" id="GO:0032259">
    <property type="term" value="P:methylation"/>
    <property type="evidence" value="ECO:0007669"/>
    <property type="project" value="UniProtKB-KW"/>
</dbReference>
<evidence type="ECO:0000259" key="1">
    <source>
        <dbReference type="Pfam" id="PF13649"/>
    </source>
</evidence>
<name>A0ABT7DV17_9NEIS</name>
<keyword evidence="2" id="KW-0489">Methyltransferase</keyword>
<dbReference type="InterPro" id="IPR029063">
    <property type="entry name" value="SAM-dependent_MTases_sf"/>
</dbReference>
<dbReference type="GO" id="GO:0008168">
    <property type="term" value="F:methyltransferase activity"/>
    <property type="evidence" value="ECO:0007669"/>
    <property type="project" value="UniProtKB-KW"/>
</dbReference>
<organism evidence="2 3">
    <name type="scientific">Parachitinimonas caeni</name>
    <dbReference type="NCBI Taxonomy" id="3031301"/>
    <lineage>
        <taxon>Bacteria</taxon>
        <taxon>Pseudomonadati</taxon>
        <taxon>Pseudomonadota</taxon>
        <taxon>Betaproteobacteria</taxon>
        <taxon>Neisseriales</taxon>
        <taxon>Chitinibacteraceae</taxon>
        <taxon>Parachitinimonas</taxon>
    </lineage>
</organism>
<dbReference type="Proteomes" id="UP001172778">
    <property type="component" value="Unassembled WGS sequence"/>
</dbReference>